<organism evidence="1 2">
    <name type="scientific">Listeria booriae</name>
    <dbReference type="NCBI Taxonomy" id="1552123"/>
    <lineage>
        <taxon>Bacteria</taxon>
        <taxon>Bacillati</taxon>
        <taxon>Bacillota</taxon>
        <taxon>Bacilli</taxon>
        <taxon>Bacillales</taxon>
        <taxon>Listeriaceae</taxon>
        <taxon>Listeria</taxon>
    </lineage>
</organism>
<sequence length="310" mass="36041">MSEAVHPLDQFLKARDSNRSRMSELSGIPTSTLLNAVKRDTSVLNLRVNLLWALQVFYEPDLRMDDIMKELLVYEYKNEIGDDGMETNNQNTQVYKKLKNDGTKLRDAYATNKRKVAQLDTMFRKLMQVRKFEKKDDFIALIIQCHDYVRMEVPAELALMNDRKTFEEYSASFMMGLPGAIEKLEGGKGAKKNLKKEVDKIPKRGYNKVIRNPQKGNEEENNMYKNYVEKTKQNGEFLVNLGDYTLYQLNKNEVVKVYHENTINWKQDRDTSSYLSDAKMAELKAFIAQYEDASDSDEADSIQQDIEYLL</sequence>
<dbReference type="Proteomes" id="UP000543005">
    <property type="component" value="Unassembled WGS sequence"/>
</dbReference>
<accession>A0A842FY67</accession>
<proteinExistence type="predicted"/>
<protein>
    <submittedName>
        <fullName evidence="1">Uncharacterized protein</fullName>
    </submittedName>
</protein>
<evidence type="ECO:0000313" key="1">
    <source>
        <dbReference type="EMBL" id="MBC2293775.1"/>
    </source>
</evidence>
<comment type="caution">
    <text evidence="1">The sequence shown here is derived from an EMBL/GenBank/DDBJ whole genome shotgun (WGS) entry which is preliminary data.</text>
</comment>
<gene>
    <name evidence="1" type="ORF">HCC36_11095</name>
</gene>
<name>A0A842FY67_9LIST</name>
<evidence type="ECO:0000313" key="2">
    <source>
        <dbReference type="Proteomes" id="UP000543005"/>
    </source>
</evidence>
<dbReference type="RefSeq" id="WP_185629540.1">
    <property type="nucleotide sequence ID" value="NZ_JAARZT010000020.1"/>
</dbReference>
<dbReference type="AlphaFoldDB" id="A0A842FY67"/>
<dbReference type="EMBL" id="JAARZT010000020">
    <property type="protein sequence ID" value="MBC2293775.1"/>
    <property type="molecule type" value="Genomic_DNA"/>
</dbReference>
<reference evidence="1 2" key="1">
    <citation type="submission" date="2020-03" db="EMBL/GenBank/DDBJ databases">
        <title>Soil Listeria distribution.</title>
        <authorList>
            <person name="Liao J."/>
            <person name="Wiedmann M."/>
        </authorList>
    </citation>
    <scope>NUCLEOTIDE SEQUENCE [LARGE SCALE GENOMIC DNA]</scope>
    <source>
        <strain evidence="1 2">FSL L7-0051</strain>
    </source>
</reference>